<evidence type="ECO:0000256" key="4">
    <source>
        <dbReference type="ARBA" id="ARBA00023002"/>
    </source>
</evidence>
<evidence type="ECO:0000256" key="2">
    <source>
        <dbReference type="ARBA" id="ARBA00022630"/>
    </source>
</evidence>
<evidence type="ECO:0000313" key="6">
    <source>
        <dbReference type="EMBL" id="EMR64393.1"/>
    </source>
</evidence>
<dbReference type="GO" id="GO:0071949">
    <property type="term" value="F:FAD binding"/>
    <property type="evidence" value="ECO:0007669"/>
    <property type="project" value="InterPro"/>
</dbReference>
<sequence length="418" mass="44778">MQDTQPPQPEHSLCQQAEPLVLAGLRSRILLPTDAGYAARIDSYWCNNAKLRPACIFQPLSAAEIAKAVTALARSRQPFAVRAGGHTNWAGSNNITDGVTIDLGLLNSTSYDPATETAHLEPGAKWKDVYAELEKYGRVVAGGREAEVGVGGFLLGGGSTFYTSRYGFACDNVLAYEVVLADGRVITAEPGGDHAGGGNNFGIVTRFTMRTIPSGPVWGGLALRPLDVIPAGADALTEFTANIATDPDSDMQFVVGHQPRFGGGVVITLCNNMAAVEKPAALQKILALPENLSNHKTTTLQEILTYSSLPPNYHNIWFTMTVKNDASIIIKASELHNQLAKELQDMIPDQDFTSHVSFQPMPRLFVQQSHVSNSCGNVLGLEQNAHDGILIQAAASVRTPELEGLVRPKMVASCPGFT</sequence>
<dbReference type="SUPFAM" id="SSF56176">
    <property type="entry name" value="FAD-binding/transporter-associated domain-like"/>
    <property type="match status" value="1"/>
</dbReference>
<organism evidence="6 7">
    <name type="scientific">Eutypa lata (strain UCR-EL1)</name>
    <name type="common">Grapevine dieback disease fungus</name>
    <name type="synonym">Eutypa armeniacae</name>
    <dbReference type="NCBI Taxonomy" id="1287681"/>
    <lineage>
        <taxon>Eukaryota</taxon>
        <taxon>Fungi</taxon>
        <taxon>Dikarya</taxon>
        <taxon>Ascomycota</taxon>
        <taxon>Pezizomycotina</taxon>
        <taxon>Sordariomycetes</taxon>
        <taxon>Xylariomycetidae</taxon>
        <taxon>Xylariales</taxon>
        <taxon>Diatrypaceae</taxon>
        <taxon>Eutypa</taxon>
    </lineage>
</organism>
<reference evidence="7" key="1">
    <citation type="journal article" date="2013" name="Genome Announc.">
        <title>Draft genome sequence of the grapevine dieback fungus Eutypa lata UCR-EL1.</title>
        <authorList>
            <person name="Blanco-Ulate B."/>
            <person name="Rolshausen P.E."/>
            <person name="Cantu D."/>
        </authorList>
    </citation>
    <scope>NUCLEOTIDE SEQUENCE [LARGE SCALE GENOMIC DNA]</scope>
    <source>
        <strain evidence="7">UCR-EL1</strain>
    </source>
</reference>
<keyword evidence="2" id="KW-0285">Flavoprotein</keyword>
<evidence type="ECO:0000256" key="1">
    <source>
        <dbReference type="ARBA" id="ARBA00005466"/>
    </source>
</evidence>
<dbReference type="KEGG" id="ela:UCREL1_8645"/>
<dbReference type="Gene3D" id="3.30.465.10">
    <property type="match status" value="1"/>
</dbReference>
<feature type="domain" description="FAD-binding PCMH-type" evidence="5">
    <location>
        <begin position="49"/>
        <end position="214"/>
    </location>
</feature>
<dbReference type="GO" id="GO:0016491">
    <property type="term" value="F:oxidoreductase activity"/>
    <property type="evidence" value="ECO:0007669"/>
    <property type="project" value="UniProtKB-KW"/>
</dbReference>
<evidence type="ECO:0000313" key="7">
    <source>
        <dbReference type="Proteomes" id="UP000012174"/>
    </source>
</evidence>
<dbReference type="STRING" id="1287681.M7SJA6"/>
<gene>
    <name evidence="6" type="ORF">UCREL1_8645</name>
</gene>
<protein>
    <submittedName>
        <fullName evidence="6">Putative fad binding domain-containing protein</fullName>
    </submittedName>
</protein>
<keyword evidence="4" id="KW-0560">Oxidoreductase</keyword>
<dbReference type="PROSITE" id="PS51387">
    <property type="entry name" value="FAD_PCMH"/>
    <property type="match status" value="1"/>
</dbReference>
<dbReference type="EMBL" id="KB707086">
    <property type="protein sequence ID" value="EMR64393.1"/>
    <property type="molecule type" value="Genomic_DNA"/>
</dbReference>
<keyword evidence="3" id="KW-0274">FAD</keyword>
<dbReference type="InterPro" id="IPR036318">
    <property type="entry name" value="FAD-bd_PCMH-like_sf"/>
</dbReference>
<dbReference type="InterPro" id="IPR050416">
    <property type="entry name" value="FAD-linked_Oxidoreductase"/>
</dbReference>
<dbReference type="Pfam" id="PF01565">
    <property type="entry name" value="FAD_binding_4"/>
    <property type="match status" value="1"/>
</dbReference>
<dbReference type="InterPro" id="IPR016166">
    <property type="entry name" value="FAD-bd_PCMH"/>
</dbReference>
<dbReference type="Proteomes" id="UP000012174">
    <property type="component" value="Unassembled WGS sequence"/>
</dbReference>
<name>M7SJA6_EUTLA</name>
<evidence type="ECO:0000256" key="3">
    <source>
        <dbReference type="ARBA" id="ARBA00022827"/>
    </source>
</evidence>
<proteinExistence type="inferred from homology"/>
<dbReference type="HOGENOM" id="CLU_018354_1_1_1"/>
<dbReference type="OrthoDB" id="2151789at2759"/>
<dbReference type="InterPro" id="IPR006094">
    <property type="entry name" value="Oxid_FAD_bind_N"/>
</dbReference>
<keyword evidence="7" id="KW-1185">Reference proteome</keyword>
<dbReference type="PANTHER" id="PTHR42973:SF53">
    <property type="entry name" value="FAD-BINDING PCMH-TYPE DOMAIN-CONTAINING PROTEIN-RELATED"/>
    <property type="match status" value="1"/>
</dbReference>
<dbReference type="AlphaFoldDB" id="M7SJA6"/>
<accession>M7SJA6</accession>
<dbReference type="eggNOG" id="KOG1231">
    <property type="taxonomic scope" value="Eukaryota"/>
</dbReference>
<dbReference type="PANTHER" id="PTHR42973">
    <property type="entry name" value="BINDING OXIDOREDUCTASE, PUTATIVE (AFU_ORTHOLOGUE AFUA_1G17690)-RELATED"/>
    <property type="match status" value="1"/>
</dbReference>
<evidence type="ECO:0000259" key="5">
    <source>
        <dbReference type="PROSITE" id="PS51387"/>
    </source>
</evidence>
<comment type="similarity">
    <text evidence="1">Belongs to the oxygen-dependent FAD-linked oxidoreductase family.</text>
</comment>
<dbReference type="InterPro" id="IPR016169">
    <property type="entry name" value="FAD-bd_PCMH_sub2"/>
</dbReference>